<keyword evidence="13" id="KW-1185">Reference proteome</keyword>
<dbReference type="InterPro" id="IPR039421">
    <property type="entry name" value="Type_1_exporter"/>
</dbReference>
<evidence type="ECO:0000259" key="10">
    <source>
        <dbReference type="PROSITE" id="PS50893"/>
    </source>
</evidence>
<dbReference type="PROSITE" id="PS50929">
    <property type="entry name" value="ABC_TM1F"/>
    <property type="match status" value="1"/>
</dbReference>
<keyword evidence="7 9" id="KW-1133">Transmembrane helix</keyword>
<evidence type="ECO:0000256" key="7">
    <source>
        <dbReference type="ARBA" id="ARBA00022989"/>
    </source>
</evidence>
<dbReference type="SUPFAM" id="SSF90123">
    <property type="entry name" value="ABC transporter transmembrane region"/>
    <property type="match status" value="1"/>
</dbReference>
<feature type="transmembrane region" description="Helical" evidence="9">
    <location>
        <begin position="50"/>
        <end position="70"/>
    </location>
</feature>
<feature type="transmembrane region" description="Helical" evidence="9">
    <location>
        <begin position="236"/>
        <end position="256"/>
    </location>
</feature>
<sequence length="574" mass="64086">MILNFLKPYRIPLYIALFFMLAELVVELIHPLLLAKIIDEGIANNRLDTVLIWGALMVGSSLIAFVSGVLNSFFAGHVSQATGFDIRNTLYSKIQSFSFASSQRFPTSSLITRLTNDVTQIQNTIFMGLRIMMRAPLIVIGGVIMALLINVQLGLFLVITIPILILFLMVMMKKGGALFKQVQQKLDGVNSIIREHLGGIKLIKAYVRRKHENKRFVQQNKQLMEHTVKALRLMEITMPILLFLMNITIIAILWFGRELLLTGSIQVGEIVAIINYILRITGALTVFSMIIMVFSRSKASAERIAEVLHNKEDLTEPLQVENPLLNPKETVLFEDVSFRYPNSTKWSLQHLNLSIQKGETVAIIGGTGSGKTSLFQLIPRLYDATEGSVKINGIEVKKQSIEALRTSIAYVPQDVMLFTGTIKSNISWGKNDALDEEIMNAAKSAQIHSTIEKLPQQYEERIGQKGVNLSGGQKQRISIARALIRQPDILLLDDCTSALDGETESHLMTALKKYDCTTLIITQKVSSASQCDRIILLENGKVHANGTHEELLANNELYRKIEESQRRGGVLSNA</sequence>
<feature type="domain" description="ABC transmembrane type-1" evidence="11">
    <location>
        <begin position="15"/>
        <end position="296"/>
    </location>
</feature>
<evidence type="ECO:0000313" key="13">
    <source>
        <dbReference type="Proteomes" id="UP000075806"/>
    </source>
</evidence>
<evidence type="ECO:0000256" key="3">
    <source>
        <dbReference type="ARBA" id="ARBA00022475"/>
    </source>
</evidence>
<dbReference type="FunFam" id="3.40.50.300:FF:000221">
    <property type="entry name" value="Multidrug ABC transporter ATP-binding protein"/>
    <property type="match status" value="1"/>
</dbReference>
<evidence type="ECO:0000256" key="1">
    <source>
        <dbReference type="ARBA" id="ARBA00004651"/>
    </source>
</evidence>
<dbReference type="GO" id="GO:0005886">
    <property type="term" value="C:plasma membrane"/>
    <property type="evidence" value="ECO:0007669"/>
    <property type="project" value="UniProtKB-SubCell"/>
</dbReference>
<dbReference type="SUPFAM" id="SSF52540">
    <property type="entry name" value="P-loop containing nucleoside triphosphate hydrolases"/>
    <property type="match status" value="1"/>
</dbReference>
<dbReference type="InterPro" id="IPR003439">
    <property type="entry name" value="ABC_transporter-like_ATP-bd"/>
</dbReference>
<feature type="transmembrane region" description="Helical" evidence="9">
    <location>
        <begin position="131"/>
        <end position="149"/>
    </location>
</feature>
<keyword evidence="2" id="KW-0813">Transport</keyword>
<name>A0A161P561_9BACI</name>
<keyword evidence="3" id="KW-1003">Cell membrane</keyword>
<dbReference type="Proteomes" id="UP000075806">
    <property type="component" value="Unassembled WGS sequence"/>
</dbReference>
<dbReference type="PANTHER" id="PTHR43394:SF1">
    <property type="entry name" value="ATP-BINDING CASSETTE SUB-FAMILY B MEMBER 10, MITOCHONDRIAL"/>
    <property type="match status" value="1"/>
</dbReference>
<dbReference type="AlphaFoldDB" id="A0A161P561"/>
<dbReference type="Pfam" id="PF00664">
    <property type="entry name" value="ABC_membrane"/>
    <property type="match status" value="1"/>
</dbReference>
<dbReference type="GO" id="GO:0016887">
    <property type="term" value="F:ATP hydrolysis activity"/>
    <property type="evidence" value="ECO:0007669"/>
    <property type="project" value="InterPro"/>
</dbReference>
<organism evidence="12 13">
    <name type="scientific">Alkalihalobacillus trypoxylicola</name>
    <dbReference type="NCBI Taxonomy" id="519424"/>
    <lineage>
        <taxon>Bacteria</taxon>
        <taxon>Bacillati</taxon>
        <taxon>Bacillota</taxon>
        <taxon>Bacilli</taxon>
        <taxon>Bacillales</taxon>
        <taxon>Bacillaceae</taxon>
        <taxon>Alkalihalobacillus</taxon>
    </lineage>
</organism>
<comment type="caution">
    <text evidence="12">The sequence shown here is derived from an EMBL/GenBank/DDBJ whole genome shotgun (WGS) entry which is preliminary data.</text>
</comment>
<evidence type="ECO:0000256" key="5">
    <source>
        <dbReference type="ARBA" id="ARBA00022741"/>
    </source>
</evidence>
<dbReference type="InterPro" id="IPR003593">
    <property type="entry name" value="AAA+_ATPase"/>
</dbReference>
<dbReference type="InterPro" id="IPR036640">
    <property type="entry name" value="ABC1_TM_sf"/>
</dbReference>
<dbReference type="PANTHER" id="PTHR43394">
    <property type="entry name" value="ATP-DEPENDENT PERMEASE MDL1, MITOCHONDRIAL"/>
    <property type="match status" value="1"/>
</dbReference>
<gene>
    <name evidence="12" type="ORF">AZF04_12075</name>
</gene>
<dbReference type="GO" id="GO:0005524">
    <property type="term" value="F:ATP binding"/>
    <property type="evidence" value="ECO:0007669"/>
    <property type="project" value="UniProtKB-KW"/>
</dbReference>
<dbReference type="InterPro" id="IPR027417">
    <property type="entry name" value="P-loop_NTPase"/>
</dbReference>
<dbReference type="EMBL" id="LTAO01000037">
    <property type="protein sequence ID" value="KYG27085.1"/>
    <property type="molecule type" value="Genomic_DNA"/>
</dbReference>
<accession>A0A161P561</accession>
<dbReference type="STRING" id="519424.AZF04_12075"/>
<evidence type="ECO:0000259" key="11">
    <source>
        <dbReference type="PROSITE" id="PS50929"/>
    </source>
</evidence>
<dbReference type="CDD" id="cd18548">
    <property type="entry name" value="ABC_6TM_Tm287_like"/>
    <property type="match status" value="1"/>
</dbReference>
<evidence type="ECO:0000256" key="8">
    <source>
        <dbReference type="ARBA" id="ARBA00023136"/>
    </source>
</evidence>
<keyword evidence="4 9" id="KW-0812">Transmembrane</keyword>
<keyword evidence="5" id="KW-0547">Nucleotide-binding</keyword>
<reference evidence="12" key="1">
    <citation type="submission" date="2016-02" db="EMBL/GenBank/DDBJ databases">
        <title>Genome sequence of Bacillus trypoxylicola KCTC 13244(T).</title>
        <authorList>
            <person name="Jeong H."/>
            <person name="Park S.-H."/>
            <person name="Choi S.-K."/>
        </authorList>
    </citation>
    <scope>NUCLEOTIDE SEQUENCE [LARGE SCALE GENOMIC DNA]</scope>
    <source>
        <strain evidence="12">KCTC 13244</strain>
    </source>
</reference>
<evidence type="ECO:0000256" key="4">
    <source>
        <dbReference type="ARBA" id="ARBA00022692"/>
    </source>
</evidence>
<evidence type="ECO:0000256" key="9">
    <source>
        <dbReference type="SAM" id="Phobius"/>
    </source>
</evidence>
<comment type="subcellular location">
    <subcellularLocation>
        <location evidence="1">Cell membrane</location>
        <topology evidence="1">Multi-pass membrane protein</topology>
    </subcellularLocation>
</comment>
<dbReference type="SMART" id="SM00382">
    <property type="entry name" value="AAA"/>
    <property type="match status" value="1"/>
</dbReference>
<feature type="transmembrane region" description="Helical" evidence="9">
    <location>
        <begin position="276"/>
        <end position="294"/>
    </location>
</feature>
<evidence type="ECO:0000256" key="2">
    <source>
        <dbReference type="ARBA" id="ARBA00022448"/>
    </source>
</evidence>
<dbReference type="RefSeq" id="WP_061950030.1">
    <property type="nucleotide sequence ID" value="NZ_LTAO01000037.1"/>
</dbReference>
<protein>
    <submittedName>
        <fullName evidence="12">ABC transporter ATP-binding protein</fullName>
    </submittedName>
</protein>
<evidence type="ECO:0000256" key="6">
    <source>
        <dbReference type="ARBA" id="ARBA00022840"/>
    </source>
</evidence>
<dbReference type="PROSITE" id="PS50893">
    <property type="entry name" value="ABC_TRANSPORTER_2"/>
    <property type="match status" value="1"/>
</dbReference>
<feature type="transmembrane region" description="Helical" evidence="9">
    <location>
        <begin position="12"/>
        <end position="38"/>
    </location>
</feature>
<keyword evidence="8 9" id="KW-0472">Membrane</keyword>
<dbReference type="Gene3D" id="1.20.1560.10">
    <property type="entry name" value="ABC transporter type 1, transmembrane domain"/>
    <property type="match status" value="1"/>
</dbReference>
<dbReference type="InterPro" id="IPR011527">
    <property type="entry name" value="ABC1_TM_dom"/>
</dbReference>
<proteinExistence type="predicted"/>
<dbReference type="GO" id="GO:0015421">
    <property type="term" value="F:ABC-type oligopeptide transporter activity"/>
    <property type="evidence" value="ECO:0007669"/>
    <property type="project" value="TreeGrafter"/>
</dbReference>
<dbReference type="InterPro" id="IPR017871">
    <property type="entry name" value="ABC_transporter-like_CS"/>
</dbReference>
<evidence type="ECO:0000313" key="12">
    <source>
        <dbReference type="EMBL" id="KYG27085.1"/>
    </source>
</evidence>
<dbReference type="Gene3D" id="3.40.50.300">
    <property type="entry name" value="P-loop containing nucleotide triphosphate hydrolases"/>
    <property type="match status" value="1"/>
</dbReference>
<dbReference type="Pfam" id="PF00005">
    <property type="entry name" value="ABC_tran"/>
    <property type="match status" value="1"/>
</dbReference>
<dbReference type="PROSITE" id="PS00211">
    <property type="entry name" value="ABC_TRANSPORTER_1"/>
    <property type="match status" value="1"/>
</dbReference>
<keyword evidence="6 12" id="KW-0067">ATP-binding</keyword>
<feature type="domain" description="ABC transporter" evidence="10">
    <location>
        <begin position="331"/>
        <end position="564"/>
    </location>
</feature>